<feature type="region of interest" description="Disordered" evidence="4">
    <location>
        <begin position="567"/>
        <end position="604"/>
    </location>
</feature>
<feature type="domain" description="TIR" evidence="5">
    <location>
        <begin position="16"/>
        <end position="151"/>
    </location>
</feature>
<dbReference type="FunFam" id="3.40.50.10140:FF:000007">
    <property type="entry name" value="Disease resistance protein (TIR-NBS-LRR class)"/>
    <property type="match status" value="1"/>
</dbReference>
<organism evidence="7 8">
    <name type="scientific">Arabidopsis suecica</name>
    <name type="common">Swedish thale-cress</name>
    <name type="synonym">Cardaminopsis suecica</name>
    <dbReference type="NCBI Taxonomy" id="45249"/>
    <lineage>
        <taxon>Eukaryota</taxon>
        <taxon>Viridiplantae</taxon>
        <taxon>Streptophyta</taxon>
        <taxon>Embryophyta</taxon>
        <taxon>Tracheophyta</taxon>
        <taxon>Spermatophyta</taxon>
        <taxon>Magnoliopsida</taxon>
        <taxon>eudicotyledons</taxon>
        <taxon>Gunneridae</taxon>
        <taxon>Pentapetalae</taxon>
        <taxon>rosids</taxon>
        <taxon>malvids</taxon>
        <taxon>Brassicales</taxon>
        <taxon>Brassicaceae</taxon>
        <taxon>Camelineae</taxon>
        <taxon>Arabidopsis</taxon>
    </lineage>
</organism>
<feature type="compositionally biased region" description="Polar residues" evidence="4">
    <location>
        <begin position="583"/>
        <end position="595"/>
    </location>
</feature>
<evidence type="ECO:0000259" key="5">
    <source>
        <dbReference type="PROSITE" id="PS50104"/>
    </source>
</evidence>
<comment type="caution">
    <text evidence="7">The sequence shown here is derived from an EMBL/GenBank/DDBJ whole genome shotgun (WGS) entry which is preliminary data.</text>
</comment>
<dbReference type="InterPro" id="IPR045344">
    <property type="entry name" value="C-JID"/>
</dbReference>
<name>A0A8T2G315_ARASU</name>
<keyword evidence="1" id="KW-0433">Leucine-rich repeat</keyword>
<dbReference type="EMBL" id="JAEFBJ010000002">
    <property type="protein sequence ID" value="KAG7641053.1"/>
    <property type="molecule type" value="Genomic_DNA"/>
</dbReference>
<evidence type="ECO:0000313" key="7">
    <source>
        <dbReference type="EMBL" id="KAG7641053.1"/>
    </source>
</evidence>
<evidence type="ECO:0000256" key="2">
    <source>
        <dbReference type="ARBA" id="ARBA00022737"/>
    </source>
</evidence>
<reference evidence="7 8" key="1">
    <citation type="submission" date="2020-12" db="EMBL/GenBank/DDBJ databases">
        <title>Concerted genomic and epigenomic changes stabilize Arabidopsis allopolyploids.</title>
        <authorList>
            <person name="Chen Z."/>
        </authorList>
    </citation>
    <scope>NUCLEOTIDE SEQUENCE [LARGE SCALE GENOMIC DNA]</scope>
    <source>
        <strain evidence="7">As9502</strain>
        <tissue evidence="7">Leaf</tissue>
    </source>
</reference>
<dbReference type="PANTHER" id="PTHR11017">
    <property type="entry name" value="LEUCINE-RICH REPEAT-CONTAINING PROTEIN"/>
    <property type="match status" value="1"/>
</dbReference>
<gene>
    <name evidence="7" type="ORF">ISN44_As02g011070</name>
</gene>
<dbReference type="PROSITE" id="PS50878">
    <property type="entry name" value="RT_POL"/>
    <property type="match status" value="1"/>
</dbReference>
<dbReference type="PANTHER" id="PTHR11017:SF372">
    <property type="entry name" value="ADP-RIBOSYL CYCLASE_CYCLIC ADP-RIBOSE HYDROLASE"/>
    <property type="match status" value="1"/>
</dbReference>
<dbReference type="Proteomes" id="UP000694251">
    <property type="component" value="Chromosome 2"/>
</dbReference>
<dbReference type="CDD" id="cd01650">
    <property type="entry name" value="RT_nLTR_like"/>
    <property type="match status" value="1"/>
</dbReference>
<feature type="region of interest" description="Disordered" evidence="4">
    <location>
        <begin position="520"/>
        <end position="544"/>
    </location>
</feature>
<dbReference type="Pfam" id="PF13966">
    <property type="entry name" value="zf-RVT"/>
    <property type="match status" value="1"/>
</dbReference>
<dbReference type="Pfam" id="PF00078">
    <property type="entry name" value="RVT_1"/>
    <property type="match status" value="1"/>
</dbReference>
<dbReference type="InterPro" id="IPR011713">
    <property type="entry name" value="Leu-rich_rpt_3"/>
</dbReference>
<dbReference type="InterPro" id="IPR005135">
    <property type="entry name" value="Endo/exonuclease/phosphatase"/>
</dbReference>
<accession>A0A8T2G315</accession>
<evidence type="ECO:0000259" key="6">
    <source>
        <dbReference type="PROSITE" id="PS50878"/>
    </source>
</evidence>
<dbReference type="Pfam" id="PF03372">
    <property type="entry name" value="Exo_endo_phos"/>
    <property type="match status" value="1"/>
</dbReference>
<dbReference type="Pfam" id="PF14111">
    <property type="entry name" value="DUF4283"/>
    <property type="match status" value="1"/>
</dbReference>
<dbReference type="OrthoDB" id="1056321at2759"/>
<evidence type="ECO:0000313" key="8">
    <source>
        <dbReference type="Proteomes" id="UP000694251"/>
    </source>
</evidence>
<dbReference type="FunFam" id="3.80.10.10:FF:000386">
    <property type="entry name" value="Disease resistance protein RPS4"/>
    <property type="match status" value="1"/>
</dbReference>
<dbReference type="InterPro" id="IPR044974">
    <property type="entry name" value="Disease_R_plants"/>
</dbReference>
<feature type="compositionally biased region" description="Basic and acidic residues" evidence="4">
    <location>
        <begin position="567"/>
        <end position="577"/>
    </location>
</feature>
<keyword evidence="2" id="KW-0677">Repeat</keyword>
<evidence type="ECO:0000256" key="3">
    <source>
        <dbReference type="ARBA" id="ARBA00023027"/>
    </source>
</evidence>
<dbReference type="InterPro" id="IPR002182">
    <property type="entry name" value="NB-ARC"/>
</dbReference>
<keyword evidence="8" id="KW-1185">Reference proteome</keyword>
<dbReference type="Pfam" id="PF01582">
    <property type="entry name" value="TIR"/>
    <property type="match status" value="1"/>
</dbReference>
<dbReference type="InterPro" id="IPR026960">
    <property type="entry name" value="RVT-Znf"/>
</dbReference>
<dbReference type="Pfam" id="PF07725">
    <property type="entry name" value="LRR_3"/>
    <property type="match status" value="1"/>
</dbReference>
<dbReference type="SMART" id="SM00255">
    <property type="entry name" value="TIR"/>
    <property type="match status" value="1"/>
</dbReference>
<evidence type="ECO:0000256" key="1">
    <source>
        <dbReference type="ARBA" id="ARBA00022614"/>
    </source>
</evidence>
<feature type="domain" description="Reverse transcriptase" evidence="6">
    <location>
        <begin position="1070"/>
        <end position="1348"/>
    </location>
</feature>
<dbReference type="GO" id="GO:0003824">
    <property type="term" value="F:catalytic activity"/>
    <property type="evidence" value="ECO:0007669"/>
    <property type="project" value="InterPro"/>
</dbReference>
<proteinExistence type="predicted"/>
<keyword evidence="3" id="KW-0520">NAD</keyword>
<dbReference type="InterPro" id="IPR000477">
    <property type="entry name" value="RT_dom"/>
</dbReference>
<dbReference type="PROSITE" id="PS50104">
    <property type="entry name" value="TIR"/>
    <property type="match status" value="1"/>
</dbReference>
<dbReference type="GO" id="GO:0006952">
    <property type="term" value="P:defense response"/>
    <property type="evidence" value="ECO:0007669"/>
    <property type="project" value="InterPro"/>
</dbReference>
<dbReference type="InterPro" id="IPR025558">
    <property type="entry name" value="DUF4283"/>
</dbReference>
<dbReference type="Pfam" id="PF00931">
    <property type="entry name" value="NB-ARC"/>
    <property type="match status" value="1"/>
</dbReference>
<sequence>MKESPTLRRYSMEASRQPQVFINFRGSELRHTFVYYLKTALVKNGINVFTDNMEPKGRNQKILFKRIEESKIALAIFSSRYTESRWCLEELVKMKECMDAEKLVIIPIFYIVTPYTIKKQMGDFGDKFRVLVDYVDDVTEKKWTDALKSVPLILGITYDGQSFFLSADVARATESEIRVFAVPARMLPPTASPVVTEEISASGKGLVTCQFQSGFQDEKEATATQAKEIPVTKKSYVQVAQKHTFTKQKFVVDVVDGKERVVVPKDVFVGAKPMWEDFVIGKFLSTKAPHVGKIHMIVNKIWRLGDRSTLIDVFAVNDTTVKFRIRNEGMRKRILNRGMWNLMDIPMVVTKWTPFAEDAQLALKSTQLWVTLNDVPPSMFTDKGLEFLFSAVGKPIRLHPKTEACSSFDEAQMLVEADLTKELPNEYMFTGEEEGELDVVVKYSYPWLPPKCSCCGKWGHLKDSCLVEKDSISKTHSNSGAKLNVETEPEIPCAVVVAEGIDTQVFEHHQSEEIINKGNEDVRKGDNKGWITPPKHQRSPGTKKQELKFGEASLLSNAYSILSGKDELGEETSKEEVAGDMEGTNTTCFDSSQETDSIKPVEDSSQPIEFQLRQSLPRGSKTAHKVVSVPSSQSTSSRGRIWVVWSGNVRLTPFYKSDQLITCSVKLENQADEFFCSFVYASNYVEKRKELWSDLRDHANSPIIGTKPWIVVGDFNEILDGEEHSRKEDNPIVTPGMRDFQMMVNHCSLSDMVSHGPLFTWCNKRENDLIMKKLDRVLVNDAWNQFFRQSYNVFEAGGCSDHLRCRINLHLNAGEEVKGRRPFKFVNAITQMEEFSPMVADYWKETEEIYMSTSSMFRFTKKLKALKPKIRALAKERMGNLVKQAKEAYDALCGKQEENLSNPSQRAMEEEAAAYNRWDRVAGLEERFLKQKSKLHWLKVGDRNNKTFHRAVTSRVAHNSIREIQRHDGSITSKGDEIKKEAERFFREFLQLMPHDFTGATVEVLQNLLPYRCSSAEKQRLTQQVSAEEIKGVLFSMPNDKSPGPDGYTTEFYKATWDTIGKEFVVAIQSFFEKGFLPKGVNSTILALIPKKLATKEMKDYRPISCCNVIYKVISKLIANRLKTVLPNFIAGNQSAFVKDRLLIENLLLATELVKDYHKESIPSRCAIKIDISKAFDSVQWSFVQNVLVSMDFPAEFVHWIMLCISTASFSVQVNGELVGYFQSKRGLRQGCSLSPYLCVMSMDVLSKLLDQAATEKKFGYHPRCKELGLTHLSFADDLMVLSDSKVRSIDGIVEVFDVFAKFSGLKISMEKSTIYLAGVPEELYHEIQNRYQFDVGHLPVRYLGLPLVTKRLNAADYSPLLEHIKKKIGSWTARYLSYAGRLNLITSVIWSICNFWLGAFRLPRECIREIDKICSAFLWSGPDLNPRKTRVCWEVVCKPKQEGGLGLRSLKEMNEVSCLKLIWRIVSHANSLWVRWVEKYLLKQATFWSVRTTTNLGSWMWRKLLKYRDTAKHFCRAEVQNGERVSFWYENWSNLGILHDILGDRGRTDLGITSRMTVSDAWAGRQQRRHRTVALNQIEEALRSQYQNRVAADDRILWRGRNDEFRPKFSTRDTWNQLRTTSATVTWHTGIWFAHATPKYSFCTWLAVQNKLTTGDRMLKWNRGLSSTCVLCNNTMETRNHLFFSCCYSAEIWSNLANNIYQAKFSTSSSFIPQNRNMVDPENQIELVGLSQRLKELKEKLDLSRKETRIVGVLGMPGIGKTTLVKKLYDEWKHNFQRHLHMVNIRQKSKEYGTHSLERMILKELLSDTYNDITEEMTYASVKDELLKKKVLLVLDDVSSKKQIQGLLGNLNWIKKGSKIVITTRDKISISQFEYTYVVPRLNITDGLKQFSFYAFEDHNCPYPGNLMDLSTKFVDYARGNPLALKILGRELLSIDKDQWPKRLDTLAQLPIPYIQDLLRASYDDLSNQQKEAFLVVAWFFGSGDEYYIRSLVDTEDPDSADDAASEEMDNVMGILLDVSEMDNNMTLDSKFFSEMCNLRYLKVYNSQCSRDCDVGCKLTFPDGLKCSMENVRYLHWLQFPLKKLSKAFNPKNLIELNLPYSKITRLWKESKEISKLKWVDLSHSSELCDISGLIGAHNIRRLNLEGCIELKTLPQEMQEMESLIYLNLGGCTRLVSLPEFKLKSLKTLILSHCKNFEQFPVISECLEALYLQGTAIKCIPTSIENLQKLILLDLKDCEVLVSLPDCLGNLRSLQELILSGCSKLKIFPELKETMKSIKVLLLDGTAIKQMPMLLQCIQSQGHSVANKTLPNSLSDYYLPSSLLSLCLSGNDIESLHANISQLYHLKWLDLKNCKKLKSVSVLPPNLKCLDAHGCDSLEEVGSPLAVLMVTGKIHCTYIFTNCNKLDQVAESNIISFTRRKSQMMSDALNRYNGGFVLESLVSTCFPGCEVPASLDHQAYGALLQTKLPRHWCDSRLTGIALCAVILFPDYQHQSNRFLVKCTCEFGTEDGPCISFSSIVGGWSEPGYEPRTIKSDHVFIGYTSWLDINKCHVEKHGNGCIPSKASLRFQVTDGTSEVGNCHVLKCGFTLVYTPNDSDDISPARVVDIATRDKEDGLENATSNKLSRNDYEFSHQSNC</sequence>
<protein>
    <submittedName>
        <fullName evidence="7">Toll/interleukin-1 receptor homology (TIR) domain superfamily</fullName>
    </submittedName>
</protein>
<dbReference type="InterPro" id="IPR000157">
    <property type="entry name" value="TIR_dom"/>
</dbReference>
<dbReference type="Pfam" id="PF20160">
    <property type="entry name" value="C-JID"/>
    <property type="match status" value="1"/>
</dbReference>
<dbReference type="GO" id="GO:0007165">
    <property type="term" value="P:signal transduction"/>
    <property type="evidence" value="ECO:0007669"/>
    <property type="project" value="InterPro"/>
</dbReference>
<evidence type="ECO:0000256" key="4">
    <source>
        <dbReference type="SAM" id="MobiDB-lite"/>
    </source>
</evidence>
<keyword evidence="7" id="KW-0675">Receptor</keyword>
<dbReference type="GO" id="GO:0043531">
    <property type="term" value="F:ADP binding"/>
    <property type="evidence" value="ECO:0007669"/>
    <property type="project" value="InterPro"/>
</dbReference>